<comment type="caution">
    <text evidence="1">The sequence shown here is derived from an EMBL/GenBank/DDBJ whole genome shotgun (WGS) entry which is preliminary data.</text>
</comment>
<dbReference type="EMBL" id="BAUT01000031">
    <property type="protein sequence ID" value="GAE26760.1"/>
    <property type="molecule type" value="Genomic_DNA"/>
</dbReference>
<proteinExistence type="predicted"/>
<gene>
    <name evidence="1" type="ORF">JCM9140_2853</name>
</gene>
<name>W4Q478_9BACI</name>
<organism evidence="1 2">
    <name type="scientific">Halalkalibacter wakoensis JCM 9140</name>
    <dbReference type="NCBI Taxonomy" id="1236970"/>
    <lineage>
        <taxon>Bacteria</taxon>
        <taxon>Bacillati</taxon>
        <taxon>Bacillota</taxon>
        <taxon>Bacilli</taxon>
        <taxon>Bacillales</taxon>
        <taxon>Bacillaceae</taxon>
        <taxon>Halalkalibacter</taxon>
    </lineage>
</organism>
<evidence type="ECO:0000313" key="1">
    <source>
        <dbReference type="EMBL" id="GAE26760.1"/>
    </source>
</evidence>
<dbReference type="Proteomes" id="UP000018890">
    <property type="component" value="Unassembled WGS sequence"/>
</dbReference>
<sequence>MTLKGIPVNHGTTIVSKISKSSKQIVEELRKKSIDAVLCKRRSDAFCSQK</sequence>
<protein>
    <submittedName>
        <fullName evidence="1">Uncharacterized protein</fullName>
    </submittedName>
</protein>
<dbReference type="AlphaFoldDB" id="W4Q478"/>
<dbReference type="RefSeq" id="WP_156314868.1">
    <property type="nucleotide sequence ID" value="NZ_BAUT01000031.1"/>
</dbReference>
<evidence type="ECO:0000313" key="2">
    <source>
        <dbReference type="Proteomes" id="UP000018890"/>
    </source>
</evidence>
<accession>W4Q478</accession>
<keyword evidence="2" id="KW-1185">Reference proteome</keyword>
<reference evidence="1" key="1">
    <citation type="journal article" date="2014" name="Genome Announc.">
        <title>Draft Genome Sequences of Three Alkaliphilic Bacillus Strains, Bacillus wakoensis JCM 9140T, Bacillus akibai JCM 9157T, and Bacillus hemicellulosilyticus JCM 9152T.</title>
        <authorList>
            <person name="Yuki M."/>
            <person name="Oshima K."/>
            <person name="Suda W."/>
            <person name="Oshida Y."/>
            <person name="Kitamura K."/>
            <person name="Iida T."/>
            <person name="Hattori M."/>
            <person name="Ohkuma M."/>
        </authorList>
    </citation>
    <scope>NUCLEOTIDE SEQUENCE [LARGE SCALE GENOMIC DNA]</scope>
    <source>
        <strain evidence="1">JCM 9140</strain>
    </source>
</reference>